<dbReference type="WBParaSite" id="Pan_g10376.t1">
    <property type="protein sequence ID" value="Pan_g10376.t1"/>
    <property type="gene ID" value="Pan_g10376"/>
</dbReference>
<dbReference type="Proteomes" id="UP000492821">
    <property type="component" value="Unassembled WGS sequence"/>
</dbReference>
<proteinExistence type="predicted"/>
<name>A0A7E4UM03_PANRE</name>
<evidence type="ECO:0000313" key="1">
    <source>
        <dbReference type="Proteomes" id="UP000492821"/>
    </source>
</evidence>
<reference evidence="1" key="1">
    <citation type="journal article" date="2013" name="Genetics">
        <title>The draft genome and transcriptome of Panagrellus redivivus are shaped by the harsh demands of a free-living lifestyle.</title>
        <authorList>
            <person name="Srinivasan J."/>
            <person name="Dillman A.R."/>
            <person name="Macchietto M.G."/>
            <person name="Heikkinen L."/>
            <person name="Lakso M."/>
            <person name="Fracchia K.M."/>
            <person name="Antoshechkin I."/>
            <person name="Mortazavi A."/>
            <person name="Wong G."/>
            <person name="Sternberg P.W."/>
        </authorList>
    </citation>
    <scope>NUCLEOTIDE SEQUENCE [LARGE SCALE GENOMIC DNA]</scope>
    <source>
        <strain evidence="1">MT8872</strain>
    </source>
</reference>
<protein>
    <submittedName>
        <fullName evidence="2">Calpain_III domain-containing protein</fullName>
    </submittedName>
</protein>
<evidence type="ECO:0000313" key="2">
    <source>
        <dbReference type="WBParaSite" id="Pan_g10376.t1"/>
    </source>
</evidence>
<organism evidence="1 2">
    <name type="scientific">Panagrellus redivivus</name>
    <name type="common">Microworm</name>
    <dbReference type="NCBI Taxonomy" id="6233"/>
    <lineage>
        <taxon>Eukaryota</taxon>
        <taxon>Metazoa</taxon>
        <taxon>Ecdysozoa</taxon>
        <taxon>Nematoda</taxon>
        <taxon>Chromadorea</taxon>
        <taxon>Rhabditida</taxon>
        <taxon>Tylenchina</taxon>
        <taxon>Panagrolaimomorpha</taxon>
        <taxon>Panagrolaimoidea</taxon>
        <taxon>Panagrolaimidae</taxon>
        <taxon>Panagrellus</taxon>
    </lineage>
</organism>
<reference evidence="2" key="2">
    <citation type="submission" date="2020-10" db="UniProtKB">
        <authorList>
            <consortium name="WormBaseParasite"/>
        </authorList>
    </citation>
    <scope>IDENTIFICATION</scope>
</reference>
<sequence>MSFYIYRILLDQPKTLFTCTISGNTCVFAFTVPRNCGLHLPELRVVMYRQSGPNGYELTQANTWNRLLHRSREEEEANKTTGGWLSLSYSVTFASDDAKLVDSKDRI</sequence>
<dbReference type="AlphaFoldDB" id="A0A7E4UM03"/>
<accession>A0A7E4UM03</accession>
<keyword evidence="1" id="KW-1185">Reference proteome</keyword>